<accession>A0A0U5LK41</accession>
<dbReference type="PATRIC" id="fig|1619313.3.peg.463"/>
<dbReference type="PANTHER" id="PTHR39579:SF1">
    <property type="entry name" value="INNER MEMBRANE PROTEIN YHCB"/>
    <property type="match status" value="1"/>
</dbReference>
<evidence type="ECO:0000256" key="7">
    <source>
        <dbReference type="ARBA" id="ARBA00022989"/>
    </source>
</evidence>
<protein>
    <recommendedName>
        <fullName evidence="11">Z-ring associated protein G</fullName>
    </recommendedName>
    <alternativeName>
        <fullName evidence="12">Cell division protein ZapG</fullName>
    </alternativeName>
</protein>
<keyword evidence="7 14" id="KW-1133">Transmembrane helix</keyword>
<dbReference type="GO" id="GO:0008360">
    <property type="term" value="P:regulation of cell shape"/>
    <property type="evidence" value="ECO:0007669"/>
    <property type="project" value="UniProtKB-KW"/>
</dbReference>
<evidence type="ECO:0000256" key="5">
    <source>
        <dbReference type="ARBA" id="ARBA00022692"/>
    </source>
</evidence>
<feature type="region of interest" description="Disordered" evidence="13">
    <location>
        <begin position="148"/>
        <end position="181"/>
    </location>
</feature>
<comment type="similarity">
    <text evidence="10">Belongs to the ZapG family.</text>
</comment>
<evidence type="ECO:0000313" key="15">
    <source>
        <dbReference type="EMBL" id="CUU22684.1"/>
    </source>
</evidence>
<evidence type="ECO:0000256" key="6">
    <source>
        <dbReference type="ARBA" id="ARBA00022960"/>
    </source>
</evidence>
<keyword evidence="5 14" id="KW-0812">Transmembrane</keyword>
<evidence type="ECO:0000256" key="1">
    <source>
        <dbReference type="ARBA" id="ARBA00004377"/>
    </source>
</evidence>
<evidence type="ECO:0000256" key="14">
    <source>
        <dbReference type="SAM" id="Phobius"/>
    </source>
</evidence>
<dbReference type="NCBIfam" id="NF008672">
    <property type="entry name" value="PRK11677.1"/>
    <property type="match status" value="1"/>
</dbReference>
<keyword evidence="6" id="KW-0133">Cell shape</keyword>
<reference evidence="16" key="1">
    <citation type="submission" date="2015-11" db="EMBL/GenBank/DDBJ databases">
        <authorList>
            <person name="Blom J."/>
        </authorList>
    </citation>
    <scope>NUCLEOTIDE SEQUENCE [LARGE SCALE GENOMIC DNA]</scope>
</reference>
<dbReference type="GO" id="GO:0005886">
    <property type="term" value="C:plasma membrane"/>
    <property type="evidence" value="ECO:0007669"/>
    <property type="project" value="UniProtKB-SubCell"/>
</dbReference>
<evidence type="ECO:0000256" key="3">
    <source>
        <dbReference type="ARBA" id="ARBA00022519"/>
    </source>
</evidence>
<sequence length="181" mass="20430">MGQRQVDRRKKGRSTLSDTAAGFHIGKITGYSDTVVCPTDNEDNMGVIMTWEYGLIGLVIGIIIGAVAMRFGNKKLREQRSLQYELEKSKSELADYREELTNHFAHSAELLDNMARDYRQLYQHMAKGSNDLLPNLPGEKNPFAYQLTEAEADNDQAPVQMPRDYSESASGLLRSERSPRD</sequence>
<proteinExistence type="inferred from homology"/>
<dbReference type="STRING" id="1619313.EM595_0447"/>
<name>A0A0U5LK41_9GAMM</name>
<dbReference type="PANTHER" id="PTHR39579">
    <property type="entry name" value="INNER MEMBRANE PROTEIN YHCB"/>
    <property type="match status" value="1"/>
</dbReference>
<dbReference type="KEGG" id="ege:EM595_0447"/>
<evidence type="ECO:0000256" key="9">
    <source>
        <dbReference type="ARBA" id="ARBA00023306"/>
    </source>
</evidence>
<comment type="subcellular location">
    <subcellularLocation>
        <location evidence="1">Cell inner membrane</location>
        <topology evidence="1">Single-pass membrane protein</topology>
    </subcellularLocation>
</comment>
<dbReference type="EMBL" id="LN907827">
    <property type="protein sequence ID" value="CUU22684.1"/>
    <property type="molecule type" value="Genomic_DNA"/>
</dbReference>
<dbReference type="Proteomes" id="UP000059419">
    <property type="component" value="Chromosome 1"/>
</dbReference>
<evidence type="ECO:0000256" key="11">
    <source>
        <dbReference type="ARBA" id="ARBA00035703"/>
    </source>
</evidence>
<keyword evidence="8 14" id="KW-0472">Membrane</keyword>
<feature type="transmembrane region" description="Helical" evidence="14">
    <location>
        <begin position="53"/>
        <end position="72"/>
    </location>
</feature>
<evidence type="ECO:0000256" key="4">
    <source>
        <dbReference type="ARBA" id="ARBA00022618"/>
    </source>
</evidence>
<keyword evidence="9" id="KW-0131">Cell cycle</keyword>
<evidence type="ECO:0000313" key="16">
    <source>
        <dbReference type="Proteomes" id="UP000059419"/>
    </source>
</evidence>
<dbReference type="Pfam" id="PF06295">
    <property type="entry name" value="ZapG-like"/>
    <property type="match status" value="1"/>
</dbReference>
<evidence type="ECO:0000256" key="8">
    <source>
        <dbReference type="ARBA" id="ARBA00023136"/>
    </source>
</evidence>
<keyword evidence="4" id="KW-0132">Cell division</keyword>
<organism evidence="15 16">
    <name type="scientific">Duffyella gerundensis</name>
    <dbReference type="NCBI Taxonomy" id="1619313"/>
    <lineage>
        <taxon>Bacteria</taxon>
        <taxon>Pseudomonadati</taxon>
        <taxon>Pseudomonadota</taxon>
        <taxon>Gammaproteobacteria</taxon>
        <taxon>Enterobacterales</taxon>
        <taxon>Erwiniaceae</taxon>
        <taxon>Duffyella</taxon>
    </lineage>
</organism>
<evidence type="ECO:0000256" key="2">
    <source>
        <dbReference type="ARBA" id="ARBA00022475"/>
    </source>
</evidence>
<evidence type="ECO:0000256" key="12">
    <source>
        <dbReference type="ARBA" id="ARBA00035727"/>
    </source>
</evidence>
<evidence type="ECO:0000256" key="13">
    <source>
        <dbReference type="SAM" id="MobiDB-lite"/>
    </source>
</evidence>
<keyword evidence="16" id="KW-1185">Reference proteome</keyword>
<keyword evidence="2" id="KW-1003">Cell membrane</keyword>
<evidence type="ECO:0000256" key="10">
    <source>
        <dbReference type="ARBA" id="ARBA00035657"/>
    </source>
</evidence>
<gene>
    <name evidence="15" type="ORF">EM595_0447</name>
</gene>
<dbReference type="AlphaFoldDB" id="A0A0U5LK41"/>
<keyword evidence="3" id="KW-0997">Cell inner membrane</keyword>
<dbReference type="GO" id="GO:0051301">
    <property type="term" value="P:cell division"/>
    <property type="evidence" value="ECO:0007669"/>
    <property type="project" value="UniProtKB-KW"/>
</dbReference>
<dbReference type="InterPro" id="IPR009386">
    <property type="entry name" value="ZapG-like"/>
</dbReference>